<name>A0AAU7XVW3_9PSED</name>
<dbReference type="Gene3D" id="3.40.50.300">
    <property type="entry name" value="P-loop containing nucleotide triphosphate hydrolases"/>
    <property type="match status" value="1"/>
</dbReference>
<reference evidence="1" key="1">
    <citation type="submission" date="2023-08" db="EMBL/GenBank/DDBJ databases">
        <title>Increased levels of nutrients transform a symbiont into a lethal pathobiont.</title>
        <authorList>
            <person name="Lachnit T."/>
            <person name="Ulrich L."/>
            <person name="Willmer F.M."/>
            <person name="Hasenbein T."/>
            <person name="Steiner L.X."/>
            <person name="Wolters M."/>
            <person name="Herbst E.M."/>
            <person name="Deines P."/>
        </authorList>
    </citation>
    <scope>NUCLEOTIDE SEQUENCE</scope>
    <source>
        <strain evidence="1">T3</strain>
    </source>
</reference>
<organism evidence="1">
    <name type="scientific">Pseudomonas solani</name>
    <dbReference type="NCBI Taxonomy" id="2731552"/>
    <lineage>
        <taxon>Bacteria</taxon>
        <taxon>Pseudomonadati</taxon>
        <taxon>Pseudomonadota</taxon>
        <taxon>Gammaproteobacteria</taxon>
        <taxon>Pseudomonadales</taxon>
        <taxon>Pseudomonadaceae</taxon>
        <taxon>Pseudomonas</taxon>
    </lineage>
</organism>
<accession>A0AAU7XVW3</accession>
<keyword evidence="1" id="KW-0547">Nucleotide-binding</keyword>
<dbReference type="SUPFAM" id="SSF52540">
    <property type="entry name" value="P-loop containing nucleoside triphosphate hydrolases"/>
    <property type="match status" value="1"/>
</dbReference>
<evidence type="ECO:0000313" key="1">
    <source>
        <dbReference type="EMBL" id="XBY61917.1"/>
    </source>
</evidence>
<sequence>MAELKEQSNPFSTGGGGVNFESRVQASFLVALLAGTPIPCMPINARVKEISFQNRYAGVHTDDLLVISEDSINNKRNLRIQIKHEITISDSEESVFAEVIFAAWKDFNSQGFNKNLDSIALVTGPLTKVDLASTIPILEWARHSSNADEFIKKTATKGFTSTKKKERLRAFRTQLNRANGDALPDNEFWEFLKVFHLISYDFDQTASVTAAMLGSLIRQHSGLPPSAVLAQIVTTAQEFNQNAGTLTVDNIPADLSSLFRARVTQSFEADIDKLQERSSHICLGISNSICGSHVSREDIIEEIRDSYEEGGFVFVTGERGAGKSGVVKDYVQSRDSSAATFYVRAEDFDKPHLNDVFASMGMSSDLRQLASHFSLLKEKTLIIESIEKILELNNSAAFIDLLNFIKLQGGWCVIATGRDYAYQQLAFNYLQPCGLNFKSVKIPGFTDGQVEEICNNVSELRQLTGNPAISELLHNPFFIDLAVRALANDAKFEFSSTEGDFRKIVWNSVIERQSDRRNGMPIRRRVTFIEVAKLRAKRMVFGVPDTGFDPAVVAKLEEDNLIRRDARTSLISPSHDVLEDWALGEFIENEYLANLGSPNNFLAAIGSEPAIGRGLRLWMGFKLATEAELTDLIESILTADDIASHWKDEVVATILLSPDPSKFFNLLQDKLLANQCSLLIRFSFILRIACQRPIEGANGYPNKNSDSGFWLFLKPYGRGWEALINFIFSNRASLSESVLPHVVEVAYSWSDIISIWSKLPAEAPAVGGICLFLLEWVDSYKREKLRTKVLKVLLKVVPAIPDEFNALAEHNVFASNIRRDRPNYVEELVRLALASDLAPMLCRHHPDFIMRLARHEWLQPETDVNDLGGYRPLSGMGLDEAYGLQNERDYFPASGLRGPFKYLLQHHPRKGLDFILDLCRACSAKFATSKYGKYCEDQLQEMPDEMEVRSTLIRANDGTQISLFASPHLWKGYRGHSTVPYLLQCALMALENWLVEYVESPPPKSELTWIYEYILKSSNSVLTTAVLASIAVGFPKQVGSAAYPLLKCTNLYTLDLIRQLEERGSQEINWFAMRFDPWSELFAEERKNSALKPWRGESLEALLVKFQFIEEHRSSAYEIIDELSALAEAGESTSLKFLVHRVDTRNWEAVPDEENNRIIFQSTQPLSEDLQQAQREHQEIHAHDFSVQRLYLWSRKKFENNETSSSGLIGVDEAIADARKILDILIKGEVGRFETMALGAITTTAAVAVRDYFDALSAEDVNWCLEVITQVIHLSSDDSSDHMAVDATDSNGAVACAYVLAKLLELELDPEPREEIYYAIATAITHVNIHVCASAAKGIRDYLWSMDESFANSCISGALEFARFELTHCTSVRALPSSDPDTPPSEWSALVSEFREKIIRAEFEFSPSEITPESHSLWRIHIPILMLPLGNYRDNHINLLHKTVSIVYDNENEQKKRSSNRSLRLNHDVTVAIQNCLAEHVIASKNDNFKPIRDLLLAGCQQAPSFIYLVKLRFDTAMEQQSDYEGMWELWCLLEAQLHEIALNAVYTPYSGLQNDLNIFLRGMLYSDEVYQKHPNRIKAITTGAQYLLEFCRRSACNSLVFESLCSLMYQFPDLFFDRGIHILAAEYRKNTSILTSQGNSAYCLEMAIAKLFKLTDKLSLKMYEACLDLLTGIIETGSARAYYLRESLIRTRRVSS</sequence>
<dbReference type="InterPro" id="IPR027417">
    <property type="entry name" value="P-loop_NTPase"/>
</dbReference>
<protein>
    <submittedName>
        <fullName evidence="1">ATP-binding protein</fullName>
    </submittedName>
</protein>
<keyword evidence="1" id="KW-0067">ATP-binding</keyword>
<dbReference type="GO" id="GO:0005524">
    <property type="term" value="F:ATP binding"/>
    <property type="evidence" value="ECO:0007669"/>
    <property type="project" value="UniProtKB-KW"/>
</dbReference>
<dbReference type="EMBL" id="CP158373">
    <property type="protein sequence ID" value="XBY61917.1"/>
    <property type="molecule type" value="Genomic_DNA"/>
</dbReference>
<gene>
    <name evidence="1" type="ORF">ABS648_18340</name>
</gene>
<proteinExistence type="predicted"/>
<dbReference type="RefSeq" id="WP_350446377.1">
    <property type="nucleotide sequence ID" value="NZ_CP158373.1"/>
</dbReference>